<dbReference type="InterPro" id="IPR003374">
    <property type="entry name" value="ApbE-like_sf"/>
</dbReference>
<keyword evidence="11" id="KW-0449">Lipoprotein</keyword>
<comment type="catalytic activity">
    <reaction evidence="10">
        <text>L-threonyl-[protein] + FAD = FMN-L-threonyl-[protein] + AMP + H(+)</text>
        <dbReference type="Rhea" id="RHEA:36847"/>
        <dbReference type="Rhea" id="RHEA-COMP:11060"/>
        <dbReference type="Rhea" id="RHEA-COMP:11061"/>
        <dbReference type="ChEBI" id="CHEBI:15378"/>
        <dbReference type="ChEBI" id="CHEBI:30013"/>
        <dbReference type="ChEBI" id="CHEBI:57692"/>
        <dbReference type="ChEBI" id="CHEBI:74257"/>
        <dbReference type="ChEBI" id="CHEBI:456215"/>
        <dbReference type="EC" id="2.7.1.180"/>
    </reaction>
</comment>
<comment type="caution">
    <text evidence="11">The sequence shown here is derived from an EMBL/GenBank/DDBJ whole genome shotgun (WGS) entry which is preliminary data.</text>
</comment>
<evidence type="ECO:0000256" key="3">
    <source>
        <dbReference type="ARBA" id="ARBA00016337"/>
    </source>
</evidence>
<evidence type="ECO:0000256" key="8">
    <source>
        <dbReference type="ARBA" id="ARBA00022842"/>
    </source>
</evidence>
<dbReference type="SUPFAM" id="SSF143631">
    <property type="entry name" value="ApbE-like"/>
    <property type="match status" value="1"/>
</dbReference>
<evidence type="ECO:0000313" key="12">
    <source>
        <dbReference type="Proteomes" id="UP000552883"/>
    </source>
</evidence>
<dbReference type="EMBL" id="JACHBS010000001">
    <property type="protein sequence ID" value="MBB5617698.1"/>
    <property type="molecule type" value="Genomic_DNA"/>
</dbReference>
<evidence type="ECO:0000256" key="1">
    <source>
        <dbReference type="ARBA" id="ARBA00001946"/>
    </source>
</evidence>
<dbReference type="InterPro" id="IPR024932">
    <property type="entry name" value="ApbE"/>
</dbReference>
<comment type="cofactor">
    <cofactor evidence="1">
        <name>Mg(2+)</name>
        <dbReference type="ChEBI" id="CHEBI:18420"/>
    </cofactor>
</comment>
<keyword evidence="4" id="KW-0285">Flavoprotein</keyword>
<dbReference type="PANTHER" id="PTHR30040">
    <property type="entry name" value="THIAMINE BIOSYNTHESIS LIPOPROTEIN APBE"/>
    <property type="match status" value="1"/>
</dbReference>
<dbReference type="AlphaFoldDB" id="A0A840XM60"/>
<keyword evidence="7" id="KW-0274">FAD</keyword>
<evidence type="ECO:0000256" key="9">
    <source>
        <dbReference type="ARBA" id="ARBA00031306"/>
    </source>
</evidence>
<gene>
    <name evidence="11" type="ORF">BJ959_001194</name>
</gene>
<evidence type="ECO:0000313" key="11">
    <source>
        <dbReference type="EMBL" id="MBB5617698.1"/>
    </source>
</evidence>
<keyword evidence="8" id="KW-0460">Magnesium</keyword>
<evidence type="ECO:0000256" key="7">
    <source>
        <dbReference type="ARBA" id="ARBA00022827"/>
    </source>
</evidence>
<evidence type="ECO:0000256" key="5">
    <source>
        <dbReference type="ARBA" id="ARBA00022679"/>
    </source>
</evidence>
<dbReference type="PANTHER" id="PTHR30040:SF2">
    <property type="entry name" value="FAD:PROTEIN FMN TRANSFERASE"/>
    <property type="match status" value="1"/>
</dbReference>
<name>A0A840XM60_9MICO</name>
<dbReference type="Proteomes" id="UP000552883">
    <property type="component" value="Unassembled WGS sequence"/>
</dbReference>
<evidence type="ECO:0000256" key="4">
    <source>
        <dbReference type="ARBA" id="ARBA00022630"/>
    </source>
</evidence>
<dbReference type="GO" id="GO:0016740">
    <property type="term" value="F:transferase activity"/>
    <property type="evidence" value="ECO:0007669"/>
    <property type="project" value="UniProtKB-KW"/>
</dbReference>
<dbReference type="OrthoDB" id="3728306at2"/>
<keyword evidence="6" id="KW-0479">Metal-binding</keyword>
<dbReference type="EC" id="2.7.1.180" evidence="2"/>
<evidence type="ECO:0000256" key="10">
    <source>
        <dbReference type="ARBA" id="ARBA00048540"/>
    </source>
</evidence>
<reference evidence="11 12" key="1">
    <citation type="submission" date="2020-08" db="EMBL/GenBank/DDBJ databases">
        <title>Sequencing the genomes of 1000 actinobacteria strains.</title>
        <authorList>
            <person name="Klenk H.-P."/>
        </authorList>
    </citation>
    <scope>NUCLEOTIDE SEQUENCE [LARGE SCALE GENOMIC DNA]</scope>
    <source>
        <strain evidence="11 12">DSM 23889</strain>
    </source>
</reference>
<keyword evidence="12" id="KW-1185">Reference proteome</keyword>
<dbReference type="Pfam" id="PF02424">
    <property type="entry name" value="ApbE"/>
    <property type="match status" value="1"/>
</dbReference>
<dbReference type="Gene3D" id="3.10.520.10">
    <property type="entry name" value="ApbE-like domains"/>
    <property type="match status" value="1"/>
</dbReference>
<keyword evidence="5" id="KW-0808">Transferase</keyword>
<protein>
    <recommendedName>
        <fullName evidence="3">FAD:protein FMN transferase</fullName>
        <ecNumber evidence="2">2.7.1.180</ecNumber>
    </recommendedName>
    <alternativeName>
        <fullName evidence="9">Flavin transferase</fullName>
    </alternativeName>
</protein>
<accession>A0A840XM60</accession>
<dbReference type="RefSeq" id="WP_153982994.1">
    <property type="nucleotide sequence ID" value="NZ_BAAANZ010000006.1"/>
</dbReference>
<sequence>MTQTGPTAFEAIGTAWRIGLGGSGTPTSSLGAALSEDDREAVLARIAQFDRDWSRFRDDSLVSRIAREPGSWTLPADAEPLLDLYERLHAATDARLSPLVGASLERLGYDAAYRLQPAGDPLPAPRWQDSLSLRRTADGLVLDTATPLLLDVGAAGKGYLVDLVGELLVQRGLPDTVVDASGDVRVRGERSIRVALENPFDPSKALGVVELRDQALCASATTRRAWGEGLHHIIDAITGRPVDAVVATWVIADSALVADGVATAMFLADPARLCRVFAVEWVRLMADGRLEASAGLRGELFA</sequence>
<proteinExistence type="predicted"/>
<evidence type="ECO:0000256" key="6">
    <source>
        <dbReference type="ARBA" id="ARBA00022723"/>
    </source>
</evidence>
<organism evidence="11 12">
    <name type="scientific">Microcella frigidaquae</name>
    <dbReference type="NCBI Taxonomy" id="424758"/>
    <lineage>
        <taxon>Bacteria</taxon>
        <taxon>Bacillati</taxon>
        <taxon>Actinomycetota</taxon>
        <taxon>Actinomycetes</taxon>
        <taxon>Micrococcales</taxon>
        <taxon>Microbacteriaceae</taxon>
        <taxon>Microcella</taxon>
    </lineage>
</organism>
<evidence type="ECO:0000256" key="2">
    <source>
        <dbReference type="ARBA" id="ARBA00011955"/>
    </source>
</evidence>
<dbReference type="GO" id="GO:0046872">
    <property type="term" value="F:metal ion binding"/>
    <property type="evidence" value="ECO:0007669"/>
    <property type="project" value="UniProtKB-KW"/>
</dbReference>